<evidence type="ECO:0000256" key="3">
    <source>
        <dbReference type="ARBA" id="ARBA00007630"/>
    </source>
</evidence>
<comment type="function">
    <text evidence="1 15 17">Specifically methylates guanosine-37 in various tRNAs.</text>
</comment>
<evidence type="ECO:0000256" key="15">
    <source>
        <dbReference type="HAMAP-Rule" id="MF_00605"/>
    </source>
</evidence>
<dbReference type="EMBL" id="MGJV01000027">
    <property type="protein sequence ID" value="OGN14316.1"/>
    <property type="molecule type" value="Genomic_DNA"/>
</dbReference>
<reference evidence="19 20" key="1">
    <citation type="journal article" date="2016" name="Nat. Commun.">
        <title>Thousands of microbial genomes shed light on interconnected biogeochemical processes in an aquifer system.</title>
        <authorList>
            <person name="Anantharaman K."/>
            <person name="Brown C.T."/>
            <person name="Hug L.A."/>
            <person name="Sharon I."/>
            <person name="Castelle C.J."/>
            <person name="Probst A.J."/>
            <person name="Thomas B.C."/>
            <person name="Singh A."/>
            <person name="Wilkins M.J."/>
            <person name="Karaoz U."/>
            <person name="Brodie E.L."/>
            <person name="Williams K.H."/>
            <person name="Hubbard S.S."/>
            <person name="Banfield J.F."/>
        </authorList>
    </citation>
    <scope>NUCLEOTIDE SEQUENCE [LARGE SCALE GENOMIC DNA]</scope>
</reference>
<dbReference type="FunFam" id="3.40.1280.10:FF:000001">
    <property type="entry name" value="tRNA (guanine-N(1)-)-methyltransferase"/>
    <property type="match status" value="1"/>
</dbReference>
<feature type="binding site" evidence="15 16">
    <location>
        <position position="124"/>
    </location>
    <ligand>
        <name>S-adenosyl-L-methionine</name>
        <dbReference type="ChEBI" id="CHEBI:59789"/>
    </ligand>
</feature>
<dbReference type="PANTHER" id="PTHR46417:SF1">
    <property type="entry name" value="TRNA (GUANINE-N(1)-)-METHYLTRANSFERASE"/>
    <property type="match status" value="1"/>
</dbReference>
<comment type="catalytic activity">
    <reaction evidence="14 15 17">
        <text>guanosine(37) in tRNA + S-adenosyl-L-methionine = N(1)-methylguanosine(37) in tRNA + S-adenosyl-L-homocysteine + H(+)</text>
        <dbReference type="Rhea" id="RHEA:36899"/>
        <dbReference type="Rhea" id="RHEA-COMP:10145"/>
        <dbReference type="Rhea" id="RHEA-COMP:10147"/>
        <dbReference type="ChEBI" id="CHEBI:15378"/>
        <dbReference type="ChEBI" id="CHEBI:57856"/>
        <dbReference type="ChEBI" id="CHEBI:59789"/>
        <dbReference type="ChEBI" id="CHEBI:73542"/>
        <dbReference type="ChEBI" id="CHEBI:74269"/>
        <dbReference type="EC" id="2.1.1.228"/>
    </reaction>
</comment>
<dbReference type="InterPro" id="IPR002649">
    <property type="entry name" value="tRNA_m1G_MeTrfase_TrmD"/>
</dbReference>
<dbReference type="GO" id="GO:0052906">
    <property type="term" value="F:tRNA (guanine(37)-N1)-methyltransferase activity"/>
    <property type="evidence" value="ECO:0007669"/>
    <property type="project" value="UniProtKB-UniRule"/>
</dbReference>
<evidence type="ECO:0000256" key="7">
    <source>
        <dbReference type="ARBA" id="ARBA00022490"/>
    </source>
</evidence>
<dbReference type="InterPro" id="IPR029026">
    <property type="entry name" value="tRNA_m1G_MTases_N"/>
</dbReference>
<dbReference type="InterPro" id="IPR016009">
    <property type="entry name" value="tRNA_MeTrfase_TRMD/TRM10"/>
</dbReference>
<evidence type="ECO:0000313" key="19">
    <source>
        <dbReference type="EMBL" id="OGN14316.1"/>
    </source>
</evidence>
<dbReference type="Gene3D" id="3.40.1280.10">
    <property type="match status" value="1"/>
</dbReference>
<dbReference type="Proteomes" id="UP000176581">
    <property type="component" value="Unassembled WGS sequence"/>
</dbReference>
<dbReference type="Pfam" id="PF01746">
    <property type="entry name" value="tRNA_m1G_MT"/>
    <property type="match status" value="1"/>
</dbReference>
<evidence type="ECO:0000256" key="11">
    <source>
        <dbReference type="ARBA" id="ARBA00022694"/>
    </source>
</evidence>
<evidence type="ECO:0000256" key="14">
    <source>
        <dbReference type="ARBA" id="ARBA00047783"/>
    </source>
</evidence>
<accession>A0A1F8FPI0</accession>
<organism evidence="19 20">
    <name type="scientific">Candidatus Yanofskybacteria bacterium RIFCSPHIGHO2_02_FULL_43_22</name>
    <dbReference type="NCBI Taxonomy" id="1802681"/>
    <lineage>
        <taxon>Bacteria</taxon>
        <taxon>Candidatus Yanofskyibacteriota</taxon>
    </lineage>
</organism>
<evidence type="ECO:0000256" key="9">
    <source>
        <dbReference type="ARBA" id="ARBA00022679"/>
    </source>
</evidence>
<dbReference type="NCBIfam" id="NF000648">
    <property type="entry name" value="PRK00026.1"/>
    <property type="match status" value="1"/>
</dbReference>
<evidence type="ECO:0000256" key="2">
    <source>
        <dbReference type="ARBA" id="ARBA00004496"/>
    </source>
</evidence>
<evidence type="ECO:0000256" key="4">
    <source>
        <dbReference type="ARBA" id="ARBA00011738"/>
    </source>
</evidence>
<feature type="domain" description="tRNA methyltransferase TRMD/TRM10-type" evidence="18">
    <location>
        <begin position="1"/>
        <end position="240"/>
    </location>
</feature>
<evidence type="ECO:0000256" key="17">
    <source>
        <dbReference type="RuleBase" id="RU003464"/>
    </source>
</evidence>
<dbReference type="PIRSF" id="PIRSF000386">
    <property type="entry name" value="tRNA_mtase"/>
    <property type="match status" value="1"/>
</dbReference>
<gene>
    <name evidence="15" type="primary">trmD</name>
    <name evidence="19" type="ORF">A3J47_01725</name>
</gene>
<evidence type="ECO:0000256" key="10">
    <source>
        <dbReference type="ARBA" id="ARBA00022691"/>
    </source>
</evidence>
<keyword evidence="7 15" id="KW-0963">Cytoplasm</keyword>
<dbReference type="Gene3D" id="1.10.1270.20">
    <property type="entry name" value="tRNA(m1g37)methyltransferase, domain 2"/>
    <property type="match status" value="1"/>
</dbReference>
<evidence type="ECO:0000256" key="6">
    <source>
        <dbReference type="ARBA" id="ARBA00014679"/>
    </source>
</evidence>
<dbReference type="SUPFAM" id="SSF75217">
    <property type="entry name" value="alpha/beta knot"/>
    <property type="match status" value="1"/>
</dbReference>
<dbReference type="GO" id="GO:0002939">
    <property type="term" value="P:tRNA N1-guanine methylation"/>
    <property type="evidence" value="ECO:0007669"/>
    <property type="project" value="TreeGrafter"/>
</dbReference>
<dbReference type="GO" id="GO:0005829">
    <property type="term" value="C:cytosol"/>
    <property type="evidence" value="ECO:0007669"/>
    <property type="project" value="TreeGrafter"/>
</dbReference>
<dbReference type="CDD" id="cd18080">
    <property type="entry name" value="TrmD-like"/>
    <property type="match status" value="1"/>
</dbReference>
<dbReference type="HAMAP" id="MF_00605">
    <property type="entry name" value="TrmD"/>
    <property type="match status" value="1"/>
</dbReference>
<evidence type="ECO:0000256" key="8">
    <source>
        <dbReference type="ARBA" id="ARBA00022603"/>
    </source>
</evidence>
<comment type="subcellular location">
    <subcellularLocation>
        <location evidence="2 15 17">Cytoplasm</location>
    </subcellularLocation>
</comment>
<proteinExistence type="inferred from homology"/>
<feature type="binding site" evidence="15 16">
    <location>
        <begin position="144"/>
        <end position="149"/>
    </location>
    <ligand>
        <name>S-adenosyl-L-methionine</name>
        <dbReference type="ChEBI" id="CHEBI:59789"/>
    </ligand>
</feature>
<dbReference type="NCBIfam" id="TIGR00088">
    <property type="entry name" value="trmD"/>
    <property type="match status" value="1"/>
</dbReference>
<comment type="caution">
    <text evidence="19">The sequence shown here is derived from an EMBL/GenBank/DDBJ whole genome shotgun (WGS) entry which is preliminary data.</text>
</comment>
<protein>
    <recommendedName>
        <fullName evidence="6 15">tRNA (guanine-N(1)-)-methyltransferase</fullName>
        <ecNumber evidence="5 15">2.1.1.228</ecNumber>
    </recommendedName>
    <alternativeName>
        <fullName evidence="12 15">M1G-methyltransferase</fullName>
    </alternativeName>
    <alternativeName>
        <fullName evidence="13 15">tRNA [GM37] methyltransferase</fullName>
    </alternativeName>
</protein>
<evidence type="ECO:0000256" key="16">
    <source>
        <dbReference type="PIRSR" id="PIRSR000386-1"/>
    </source>
</evidence>
<dbReference type="InterPro" id="IPR023148">
    <property type="entry name" value="tRNA_m1G_MeTrfase_C_sf"/>
</dbReference>
<evidence type="ECO:0000256" key="13">
    <source>
        <dbReference type="ARBA" id="ARBA00033392"/>
    </source>
</evidence>
<evidence type="ECO:0000256" key="12">
    <source>
        <dbReference type="ARBA" id="ARBA00029736"/>
    </source>
</evidence>
<evidence type="ECO:0000259" key="18">
    <source>
        <dbReference type="Pfam" id="PF01746"/>
    </source>
</evidence>
<dbReference type="AlphaFoldDB" id="A0A1F8FPI0"/>
<evidence type="ECO:0000313" key="20">
    <source>
        <dbReference type="Proteomes" id="UP000176581"/>
    </source>
</evidence>
<keyword evidence="9 15" id="KW-0808">Transferase</keyword>
<comment type="subunit">
    <text evidence="4 15 17">Homodimer.</text>
</comment>
<keyword evidence="8 15" id="KW-0489">Methyltransferase</keyword>
<comment type="similarity">
    <text evidence="3 15 17">Belongs to the RNA methyltransferase TrmD family.</text>
</comment>
<keyword evidence="11 15" id="KW-0819">tRNA processing</keyword>
<evidence type="ECO:0000256" key="1">
    <source>
        <dbReference type="ARBA" id="ARBA00002634"/>
    </source>
</evidence>
<sequence>MKFDIITIFPELFKGFVGESLLGRAQKKKLIKINLHNLRKWTDDKHQTVDGRPYGGGAGMILKIEPIWKAVSSLRFPVYRKSKLKTKNYKLKTRTILLSAKGKTFTQKDARRLAKYGQLILICGRYEGVDERVAKYVADEEVSVGNYILFGGEVPAMVLIEAVSRLVSGVVAKKESIKNESFSDKESKAKEYPQYTRPEIFTPKIRNSKYVIRNSQKWKVPKVLLSGDHKKIREWREKQSK</sequence>
<keyword evidence="10 15" id="KW-0949">S-adenosyl-L-methionine</keyword>
<name>A0A1F8FPI0_9BACT</name>
<dbReference type="EC" id="2.1.1.228" evidence="5 15"/>
<evidence type="ECO:0000256" key="5">
    <source>
        <dbReference type="ARBA" id="ARBA00012807"/>
    </source>
</evidence>
<dbReference type="PANTHER" id="PTHR46417">
    <property type="entry name" value="TRNA (GUANINE-N(1)-)-METHYLTRANSFERASE"/>
    <property type="match status" value="1"/>
</dbReference>
<dbReference type="InterPro" id="IPR029028">
    <property type="entry name" value="Alpha/beta_knot_MTases"/>
</dbReference>